<accession>A0A6N1NPD6</accession>
<keyword evidence="2" id="KW-0040">ANK repeat</keyword>
<evidence type="ECO:0008006" key="4">
    <source>
        <dbReference type="Google" id="ProtNLM"/>
    </source>
</evidence>
<dbReference type="EMBL" id="KY523104">
    <property type="protein sequence ID" value="QKU34687.1"/>
    <property type="molecule type" value="Genomic_DNA"/>
</dbReference>
<evidence type="ECO:0000256" key="2">
    <source>
        <dbReference type="ARBA" id="ARBA00023043"/>
    </source>
</evidence>
<dbReference type="PANTHER" id="PTHR24123:SF33">
    <property type="entry name" value="PROTEIN HOS4"/>
    <property type="match status" value="1"/>
</dbReference>
<keyword evidence="1" id="KW-0677">Repeat</keyword>
<sequence>MEKYIELLLTNFGKNLKKTPINYTIFGIESILFSIEENKYFNAIELLLHNHFPKEFYCNLLNLSIRFNNIKAITLLVNHGAQMDAYLYSSAINWCDLSVLELLLESDTNLHPQNDLSLALITAVKKCCYDKVLKLLKYGIPIDCCEAPLLISIKYNYDNITNLLINCGVNIDFGYKDEFYHIFYIASGVRYGINANKIEKNLPLAYAVSLGRNKIICLLMQNGTIVDSNVKEGFDMACTMNYFDTVKLILESGYNIVGDGEALNICVAYDSVNMIKLLIKHGAVINDNIHLSLNDPYHQKHKYNCLKILFDHGLSLSTETAIKIIHKCIEHRAFSSLELILIYMETNGNTLPSTIETYFDDIRLLDICNKHMIEYKLKDIKNISFF</sequence>
<dbReference type="SUPFAM" id="SSF48403">
    <property type="entry name" value="Ankyrin repeat"/>
    <property type="match status" value="1"/>
</dbReference>
<proteinExistence type="predicted"/>
<dbReference type="InterPro" id="IPR036770">
    <property type="entry name" value="Ankyrin_rpt-contain_sf"/>
</dbReference>
<dbReference type="Gene3D" id="1.25.40.20">
    <property type="entry name" value="Ankyrin repeat-containing domain"/>
    <property type="match status" value="2"/>
</dbReference>
<dbReference type="GeneID" id="80518096"/>
<dbReference type="PANTHER" id="PTHR24123">
    <property type="entry name" value="ANKYRIN REPEAT-CONTAINING"/>
    <property type="match status" value="1"/>
</dbReference>
<dbReference type="KEGG" id="vg:80518096"/>
<dbReference type="InterPro" id="IPR051165">
    <property type="entry name" value="Multifunctional_ANK_Repeat"/>
</dbReference>
<dbReference type="SMART" id="SM00248">
    <property type="entry name" value="ANK"/>
    <property type="match status" value="4"/>
</dbReference>
<name>A0A6N1NPD6_9VIRU</name>
<organism evidence="3">
    <name type="scientific">Tupanvirus soda lake</name>
    <dbReference type="NCBI Taxonomy" id="2126985"/>
    <lineage>
        <taxon>Viruses</taxon>
        <taxon>Varidnaviria</taxon>
        <taxon>Bamfordvirae</taxon>
        <taxon>Nucleocytoviricota</taxon>
        <taxon>Megaviricetes</taxon>
        <taxon>Imitervirales</taxon>
        <taxon>Mimiviridae</taxon>
        <taxon>Megamimivirinae</taxon>
        <taxon>Tupanvirus</taxon>
        <taxon>Tupanvirus salinum</taxon>
    </lineage>
</organism>
<evidence type="ECO:0000256" key="1">
    <source>
        <dbReference type="ARBA" id="ARBA00022737"/>
    </source>
</evidence>
<reference evidence="3" key="2">
    <citation type="journal article" date="2018" name="Nat. Commun.">
        <title>Tailed giant Tupanvirus possesses the most complete translational apparatus of the known virosphere.</title>
        <authorList>
            <person name="Abrahao J."/>
            <person name="Silva L."/>
            <person name="Silva L.S."/>
            <person name="Khalil J.Y.B."/>
            <person name="Rodrigues R."/>
            <person name="Arantes T."/>
            <person name="Assis F."/>
            <person name="Boratto P."/>
            <person name="Andrade M."/>
            <person name="Kroon E.G."/>
            <person name="Ribeiro B."/>
            <person name="Bergier I."/>
            <person name="Seligmann H."/>
            <person name="Ghigo E."/>
            <person name="Colson P."/>
            <person name="Levasseur A."/>
            <person name="Kroemer G."/>
            <person name="Raoult D."/>
            <person name="La Scola B."/>
        </authorList>
    </citation>
    <scope>NUCLEOTIDE SEQUENCE [LARGE SCALE GENOMIC DNA]</scope>
    <source>
        <strain evidence="3">Soda lake</strain>
    </source>
</reference>
<reference evidence="3" key="1">
    <citation type="submission" date="2017-01" db="EMBL/GenBank/DDBJ databases">
        <authorList>
            <person name="Assis F.L."/>
            <person name="Abrahao J.S."/>
            <person name="Silva L."/>
            <person name="Khalil J.B."/>
            <person name="Rodrigues R."/>
            <person name="Silva L.S."/>
            <person name="Arantes T."/>
            <person name="Boratto P."/>
            <person name="Andrade M."/>
            <person name="Kroon E.G."/>
            <person name="Ribeiro B."/>
            <person name="Bergier I."/>
            <person name="Seligmann H."/>
            <person name="Ghigo E."/>
            <person name="Colson P."/>
            <person name="Levasseur A."/>
            <person name="Raoult D."/>
            <person name="Scola B.L."/>
        </authorList>
    </citation>
    <scope>NUCLEOTIDE SEQUENCE</scope>
    <source>
        <strain evidence="3">Soda lake</strain>
    </source>
</reference>
<dbReference type="RefSeq" id="YP_010781332.1">
    <property type="nucleotide sequence ID" value="NC_075039.1"/>
</dbReference>
<dbReference type="InterPro" id="IPR002110">
    <property type="entry name" value="Ankyrin_rpt"/>
</dbReference>
<protein>
    <recommendedName>
        <fullName evidence="4">Ankyrin repeat protein</fullName>
    </recommendedName>
</protein>
<evidence type="ECO:0000313" key="3">
    <source>
        <dbReference type="EMBL" id="QKU34687.1"/>
    </source>
</evidence>